<proteinExistence type="predicted"/>
<comment type="caution">
    <text evidence="1">The sequence shown here is derived from an EMBL/GenBank/DDBJ whole genome shotgun (WGS) entry which is preliminary data.</text>
</comment>
<protein>
    <submittedName>
        <fullName evidence="1">Uncharacterized protein</fullName>
    </submittedName>
</protein>
<gene>
    <name evidence="1" type="ORF">EDD80_103156</name>
</gene>
<dbReference type="OrthoDB" id="792024at2"/>
<accession>A0A4R3KU20</accession>
<dbReference type="Proteomes" id="UP000295807">
    <property type="component" value="Unassembled WGS sequence"/>
</dbReference>
<evidence type="ECO:0000313" key="1">
    <source>
        <dbReference type="EMBL" id="TCS88293.1"/>
    </source>
</evidence>
<dbReference type="EMBL" id="SMAD01000003">
    <property type="protein sequence ID" value="TCS88293.1"/>
    <property type="molecule type" value="Genomic_DNA"/>
</dbReference>
<keyword evidence="2" id="KW-1185">Reference proteome</keyword>
<organism evidence="1 2">
    <name type="scientific">Anseongella ginsenosidimutans</name>
    <dbReference type="NCBI Taxonomy" id="496056"/>
    <lineage>
        <taxon>Bacteria</taxon>
        <taxon>Pseudomonadati</taxon>
        <taxon>Bacteroidota</taxon>
        <taxon>Sphingobacteriia</taxon>
        <taxon>Sphingobacteriales</taxon>
        <taxon>Sphingobacteriaceae</taxon>
        <taxon>Anseongella</taxon>
    </lineage>
</organism>
<dbReference type="RefSeq" id="WP_132128511.1">
    <property type="nucleotide sequence ID" value="NZ_CP042432.1"/>
</dbReference>
<reference evidence="1 2" key="1">
    <citation type="submission" date="2019-03" db="EMBL/GenBank/DDBJ databases">
        <title>Genomic Encyclopedia of Type Strains, Phase IV (KMG-IV): sequencing the most valuable type-strain genomes for metagenomic binning, comparative biology and taxonomic classification.</title>
        <authorList>
            <person name="Goeker M."/>
        </authorList>
    </citation>
    <scope>NUCLEOTIDE SEQUENCE [LARGE SCALE GENOMIC DNA]</scope>
    <source>
        <strain evidence="1 2">DSM 21100</strain>
    </source>
</reference>
<dbReference type="AlphaFoldDB" id="A0A4R3KU20"/>
<sequence length="239" mass="27754">MDKKIEAALRGVITGIAAGKAGKLEEAIQPGPELQTFYRQLEEVFNMKTDFLVKLRAFDELFESQSIFSHQQEILFDLLLINFFSQDAEGFGENYLETPEWEAIEDETVDRGTELLNIILYLRECQENDIDPSLDDFLKEFLLVEEEEFQDEHEVYEEVIAGQMLMESSYEEISRAAAAVREEAEIKEIFYPLMSFFYDTDPSQASLQEFFKHSHNKIFDSPVLFAILAYHNGLSLWKQ</sequence>
<evidence type="ECO:0000313" key="2">
    <source>
        <dbReference type="Proteomes" id="UP000295807"/>
    </source>
</evidence>
<name>A0A4R3KU20_9SPHI</name>